<feature type="transmembrane region" description="Helical" evidence="1">
    <location>
        <begin position="16"/>
        <end position="35"/>
    </location>
</feature>
<gene>
    <name evidence="2" type="ORF">DDR33_24795</name>
</gene>
<accession>A0A2U2P9A0</accession>
<proteinExistence type="predicted"/>
<feature type="transmembrane region" description="Helical" evidence="1">
    <location>
        <begin position="94"/>
        <end position="117"/>
    </location>
</feature>
<keyword evidence="1" id="KW-0812">Transmembrane</keyword>
<feature type="transmembrane region" description="Helical" evidence="1">
    <location>
        <begin position="55"/>
        <end position="73"/>
    </location>
</feature>
<keyword evidence="1" id="KW-1133">Transmembrane helix</keyword>
<reference evidence="2 3" key="1">
    <citation type="submission" date="2018-04" db="EMBL/GenBank/DDBJ databases">
        <title>Pedobacter chongqingensis sp. nov., isolated from a rottenly hemp rope.</title>
        <authorList>
            <person name="Cai Y."/>
        </authorList>
    </citation>
    <scope>NUCLEOTIDE SEQUENCE [LARGE SCALE GENOMIC DNA]</scope>
    <source>
        <strain evidence="2 3">FJ4-8</strain>
    </source>
</reference>
<evidence type="ECO:0000313" key="3">
    <source>
        <dbReference type="Proteomes" id="UP000245647"/>
    </source>
</evidence>
<evidence type="ECO:0000256" key="1">
    <source>
        <dbReference type="SAM" id="Phobius"/>
    </source>
</evidence>
<protein>
    <submittedName>
        <fullName evidence="2">Uncharacterized protein</fullName>
    </submittedName>
</protein>
<evidence type="ECO:0000313" key="2">
    <source>
        <dbReference type="EMBL" id="PWG77953.1"/>
    </source>
</evidence>
<name>A0A2U2P9A0_9SPHI</name>
<dbReference type="EMBL" id="QEAS01000050">
    <property type="protein sequence ID" value="PWG77953.1"/>
    <property type="molecule type" value="Genomic_DNA"/>
</dbReference>
<comment type="caution">
    <text evidence="2">The sequence shown here is derived from an EMBL/GenBank/DDBJ whole genome shotgun (WGS) entry which is preliminary data.</text>
</comment>
<keyword evidence="1" id="KW-0472">Membrane</keyword>
<sequence length="132" mass="15851">MYKAYDNKNDSPIRRTFMYMSLLIFYLVAVLLLFVKKILEKINFSINNKIDNSPFFWIAIAISVCLLTYLTYTRKDFSYFENKFSNCVELNKRIRLWMLIAFPFVLLFFSFFIYVLLFGGQILNKEIAGIWR</sequence>
<dbReference type="Proteomes" id="UP000245647">
    <property type="component" value="Unassembled WGS sequence"/>
</dbReference>
<dbReference type="AlphaFoldDB" id="A0A2U2P9A0"/>
<keyword evidence="3" id="KW-1185">Reference proteome</keyword>
<organism evidence="2 3">
    <name type="scientific">Pararcticibacter amylolyticus</name>
    <dbReference type="NCBI Taxonomy" id="2173175"/>
    <lineage>
        <taxon>Bacteria</taxon>
        <taxon>Pseudomonadati</taxon>
        <taxon>Bacteroidota</taxon>
        <taxon>Sphingobacteriia</taxon>
        <taxon>Sphingobacteriales</taxon>
        <taxon>Sphingobacteriaceae</taxon>
        <taxon>Pararcticibacter</taxon>
    </lineage>
</organism>